<evidence type="ECO:0000256" key="5">
    <source>
        <dbReference type="ARBA" id="ARBA00022989"/>
    </source>
</evidence>
<evidence type="ECO:0000256" key="3">
    <source>
        <dbReference type="ARBA" id="ARBA00022475"/>
    </source>
</evidence>
<dbReference type="PROSITE" id="PS50928">
    <property type="entry name" value="ABC_TM1"/>
    <property type="match status" value="1"/>
</dbReference>
<keyword evidence="4 7" id="KW-0812">Transmembrane</keyword>
<keyword evidence="5 7" id="KW-1133">Transmembrane helix</keyword>
<dbReference type="OrthoDB" id="8138334at2"/>
<evidence type="ECO:0000256" key="6">
    <source>
        <dbReference type="ARBA" id="ARBA00023136"/>
    </source>
</evidence>
<keyword evidence="3" id="KW-1003">Cell membrane</keyword>
<reference evidence="9 10" key="1">
    <citation type="submission" date="2019-07" db="EMBL/GenBank/DDBJ databases">
        <title>Whole genome shotgun sequence of Thiobacillus plumbophilus NBRC 107929.</title>
        <authorList>
            <person name="Hosoyama A."/>
            <person name="Uohara A."/>
            <person name="Ohji S."/>
            <person name="Ichikawa N."/>
        </authorList>
    </citation>
    <scope>NUCLEOTIDE SEQUENCE [LARGE SCALE GENOMIC DNA]</scope>
    <source>
        <strain evidence="9 10">NBRC 107929</strain>
    </source>
</reference>
<feature type="domain" description="ABC transmembrane type-1" evidence="8">
    <location>
        <begin position="82"/>
        <end position="262"/>
    </location>
</feature>
<organism evidence="9 10">
    <name type="scientific">Sulfuriferula plumbiphila</name>
    <dbReference type="NCBI Taxonomy" id="171865"/>
    <lineage>
        <taxon>Bacteria</taxon>
        <taxon>Pseudomonadati</taxon>
        <taxon>Pseudomonadota</taxon>
        <taxon>Betaproteobacteria</taxon>
        <taxon>Nitrosomonadales</taxon>
        <taxon>Sulfuricellaceae</taxon>
        <taxon>Sulfuriferula</taxon>
    </lineage>
</organism>
<dbReference type="SUPFAM" id="SSF161098">
    <property type="entry name" value="MetI-like"/>
    <property type="match status" value="1"/>
</dbReference>
<dbReference type="InterPro" id="IPR035906">
    <property type="entry name" value="MetI-like_sf"/>
</dbReference>
<dbReference type="PANTHER" id="PTHR30151:SF0">
    <property type="entry name" value="ABC TRANSPORTER PERMEASE PROTEIN MJ0413-RELATED"/>
    <property type="match status" value="1"/>
</dbReference>
<dbReference type="Proteomes" id="UP000321337">
    <property type="component" value="Unassembled WGS sequence"/>
</dbReference>
<evidence type="ECO:0000256" key="1">
    <source>
        <dbReference type="ARBA" id="ARBA00004651"/>
    </source>
</evidence>
<dbReference type="InterPro" id="IPR000515">
    <property type="entry name" value="MetI-like"/>
</dbReference>
<comment type="subcellular location">
    <subcellularLocation>
        <location evidence="1 7">Cell membrane</location>
        <topology evidence="1 7">Multi-pass membrane protein</topology>
    </subcellularLocation>
</comment>
<evidence type="ECO:0000256" key="2">
    <source>
        <dbReference type="ARBA" id="ARBA00022448"/>
    </source>
</evidence>
<accession>A0A512LCB1</accession>
<dbReference type="GO" id="GO:0005886">
    <property type="term" value="C:plasma membrane"/>
    <property type="evidence" value="ECO:0007669"/>
    <property type="project" value="UniProtKB-SubCell"/>
</dbReference>
<evidence type="ECO:0000313" key="9">
    <source>
        <dbReference type="EMBL" id="GEP32123.1"/>
    </source>
</evidence>
<feature type="transmembrane region" description="Helical" evidence="7">
    <location>
        <begin position="237"/>
        <end position="261"/>
    </location>
</feature>
<evidence type="ECO:0000256" key="4">
    <source>
        <dbReference type="ARBA" id="ARBA00022692"/>
    </source>
</evidence>
<gene>
    <name evidence="9" type="ORF">TPL01_32610</name>
</gene>
<dbReference type="RefSeq" id="WP_147075057.1">
    <property type="nucleotide sequence ID" value="NZ_AP021884.1"/>
</dbReference>
<protein>
    <submittedName>
        <fullName evidence="9">ABC transporter permease</fullName>
    </submittedName>
</protein>
<evidence type="ECO:0000256" key="7">
    <source>
        <dbReference type="RuleBase" id="RU363032"/>
    </source>
</evidence>
<feature type="transmembrane region" description="Helical" evidence="7">
    <location>
        <begin position="27"/>
        <end position="46"/>
    </location>
</feature>
<dbReference type="PANTHER" id="PTHR30151">
    <property type="entry name" value="ALKANE SULFONATE ABC TRANSPORTER-RELATED, MEMBRANE SUBUNIT"/>
    <property type="match status" value="1"/>
</dbReference>
<dbReference type="CDD" id="cd06261">
    <property type="entry name" value="TM_PBP2"/>
    <property type="match status" value="1"/>
</dbReference>
<feature type="transmembrane region" description="Helical" evidence="7">
    <location>
        <begin position="142"/>
        <end position="163"/>
    </location>
</feature>
<sequence length="271" mass="29992">MIANPIEKSAVPSFSWRNKLARRLRSIDFWQGVLGIATFLLVWQVARSIGLLHVVPGPLEVVRGTPDVMRQSDYLLSWTNSSKRVFFGFVIAAVLAITIGVPMGMSRKFKDMVFPVFEVIRPIPPLAWLPISILFWPSSEMTMVYLTFLGAFFPILINVLAGIDNIDIRYIQAALSLGASKRSLFWKILVPGALPSLFTGLTIAVAITWEVVIAAEMASGDNGLGYLTWNAYMSHSMVGILVGMLSIGIAGIVSSLMVSWFGRRVMPWLKK</sequence>
<dbReference type="EMBL" id="BKAD01000049">
    <property type="protein sequence ID" value="GEP32123.1"/>
    <property type="molecule type" value="Genomic_DNA"/>
</dbReference>
<name>A0A512LCB1_9PROT</name>
<keyword evidence="6 7" id="KW-0472">Membrane</keyword>
<dbReference type="AlphaFoldDB" id="A0A512LCB1"/>
<dbReference type="GO" id="GO:0055085">
    <property type="term" value="P:transmembrane transport"/>
    <property type="evidence" value="ECO:0007669"/>
    <property type="project" value="InterPro"/>
</dbReference>
<evidence type="ECO:0000259" key="8">
    <source>
        <dbReference type="PROSITE" id="PS50928"/>
    </source>
</evidence>
<evidence type="ECO:0000313" key="10">
    <source>
        <dbReference type="Proteomes" id="UP000321337"/>
    </source>
</evidence>
<keyword evidence="10" id="KW-1185">Reference proteome</keyword>
<dbReference type="Pfam" id="PF00528">
    <property type="entry name" value="BPD_transp_1"/>
    <property type="match status" value="1"/>
</dbReference>
<feature type="transmembrane region" description="Helical" evidence="7">
    <location>
        <begin position="184"/>
        <end position="209"/>
    </location>
</feature>
<dbReference type="Gene3D" id="1.10.3720.10">
    <property type="entry name" value="MetI-like"/>
    <property type="match status" value="1"/>
</dbReference>
<comment type="caution">
    <text evidence="9">The sequence shown here is derived from an EMBL/GenBank/DDBJ whole genome shotgun (WGS) entry which is preliminary data.</text>
</comment>
<feature type="transmembrane region" description="Helical" evidence="7">
    <location>
        <begin position="116"/>
        <end position="136"/>
    </location>
</feature>
<keyword evidence="2 7" id="KW-0813">Transport</keyword>
<proteinExistence type="inferred from homology"/>
<feature type="transmembrane region" description="Helical" evidence="7">
    <location>
        <begin position="85"/>
        <end position="104"/>
    </location>
</feature>
<comment type="similarity">
    <text evidence="7">Belongs to the binding-protein-dependent transport system permease family.</text>
</comment>